<sequence>MLRTGKLSQVTPSARLRQRSRCRVFACALWVIWMDRNKWVHESEKKDGLVTTNFIKNYLKELDNLSNKLLERKEVIEQWKIPKNLCVKLNFDALYRNQEKKSCSGIVIRDSKGQMLDLGIRAMEVEGDSLTVIGQWSGSFANNRMDKKDGIDLSDERSAYFCKRGGGN</sequence>
<dbReference type="PANTHER" id="PTHR47074:SF61">
    <property type="entry name" value="RNASE H TYPE-1 DOMAIN-CONTAINING PROTEIN"/>
    <property type="match status" value="1"/>
</dbReference>
<name>A0A7J9GXA9_9ROSI</name>
<evidence type="ECO:0000313" key="1">
    <source>
        <dbReference type="EMBL" id="MBA0802203.1"/>
    </source>
</evidence>
<dbReference type="PANTHER" id="PTHR47074">
    <property type="entry name" value="BNAC02G40300D PROTEIN"/>
    <property type="match status" value="1"/>
</dbReference>
<dbReference type="EMBL" id="JABFAD010000007">
    <property type="protein sequence ID" value="MBA0802203.1"/>
    <property type="molecule type" value="Genomic_DNA"/>
</dbReference>
<reference evidence="1 2" key="1">
    <citation type="journal article" date="2019" name="Genome Biol. Evol.">
        <title>Insights into the evolution of the New World diploid cottons (Gossypium, subgenus Houzingenia) based on genome sequencing.</title>
        <authorList>
            <person name="Grover C.E."/>
            <person name="Arick M.A. 2nd"/>
            <person name="Thrash A."/>
            <person name="Conover J.L."/>
            <person name="Sanders W.S."/>
            <person name="Peterson D.G."/>
            <person name="Frelichowski J.E."/>
            <person name="Scheffler J.A."/>
            <person name="Scheffler B.E."/>
            <person name="Wendel J.F."/>
        </authorList>
    </citation>
    <scope>NUCLEOTIDE SEQUENCE [LARGE SCALE GENOMIC DNA]</scope>
    <source>
        <strain evidence="1">0</strain>
        <tissue evidence="1">Leaf</tissue>
    </source>
</reference>
<dbReference type="OrthoDB" id="1935929at2759"/>
<gene>
    <name evidence="1" type="ORF">Gohar_012523</name>
</gene>
<protein>
    <recommendedName>
        <fullName evidence="3">RNase H type-1 domain-containing protein</fullName>
    </recommendedName>
</protein>
<evidence type="ECO:0000313" key="2">
    <source>
        <dbReference type="Proteomes" id="UP000593560"/>
    </source>
</evidence>
<organism evidence="1 2">
    <name type="scientific">Gossypium harknessii</name>
    <dbReference type="NCBI Taxonomy" id="34285"/>
    <lineage>
        <taxon>Eukaryota</taxon>
        <taxon>Viridiplantae</taxon>
        <taxon>Streptophyta</taxon>
        <taxon>Embryophyta</taxon>
        <taxon>Tracheophyta</taxon>
        <taxon>Spermatophyta</taxon>
        <taxon>Magnoliopsida</taxon>
        <taxon>eudicotyledons</taxon>
        <taxon>Gunneridae</taxon>
        <taxon>Pentapetalae</taxon>
        <taxon>rosids</taxon>
        <taxon>malvids</taxon>
        <taxon>Malvales</taxon>
        <taxon>Malvaceae</taxon>
        <taxon>Malvoideae</taxon>
        <taxon>Gossypium</taxon>
    </lineage>
</organism>
<proteinExistence type="predicted"/>
<dbReference type="InterPro" id="IPR052929">
    <property type="entry name" value="RNase_H-like_EbsB-rel"/>
</dbReference>
<accession>A0A7J9GXA9</accession>
<dbReference type="Proteomes" id="UP000593560">
    <property type="component" value="Unassembled WGS sequence"/>
</dbReference>
<keyword evidence="2" id="KW-1185">Reference proteome</keyword>
<dbReference type="AlphaFoldDB" id="A0A7J9GXA9"/>
<evidence type="ECO:0008006" key="3">
    <source>
        <dbReference type="Google" id="ProtNLM"/>
    </source>
</evidence>
<comment type="caution">
    <text evidence="1">The sequence shown here is derived from an EMBL/GenBank/DDBJ whole genome shotgun (WGS) entry which is preliminary data.</text>
</comment>